<evidence type="ECO:0000313" key="5">
    <source>
        <dbReference type="Proteomes" id="UP000029995"/>
    </source>
</evidence>
<evidence type="ECO:0000259" key="3">
    <source>
        <dbReference type="PROSITE" id="PS50075"/>
    </source>
</evidence>
<keyword evidence="1" id="KW-0596">Phosphopantetheine</keyword>
<dbReference type="Gene3D" id="1.10.1200.10">
    <property type="entry name" value="ACP-like"/>
    <property type="match status" value="1"/>
</dbReference>
<comment type="caution">
    <text evidence="4">The sequence shown here is derived from an EMBL/GenBank/DDBJ whole genome shotgun (WGS) entry which is preliminary data.</text>
</comment>
<reference evidence="4 5" key="1">
    <citation type="submission" date="2014-01" db="EMBL/GenBank/DDBJ databases">
        <title>Genome sequence determination for a cystic fibrosis isolate, Inquilinus limosus.</title>
        <authorList>
            <person name="Pino M."/>
            <person name="Di Conza J."/>
            <person name="Gutkind G."/>
        </authorList>
    </citation>
    <scope>NUCLEOTIDE SEQUENCE [LARGE SCALE GENOMIC DNA]</scope>
    <source>
        <strain evidence="4 5">MP06</strain>
    </source>
</reference>
<dbReference type="EMBL" id="JANX01000706">
    <property type="protein sequence ID" value="KGM30760.1"/>
    <property type="molecule type" value="Genomic_DNA"/>
</dbReference>
<protein>
    <recommendedName>
        <fullName evidence="3">Carrier domain-containing protein</fullName>
    </recommendedName>
</protein>
<evidence type="ECO:0000256" key="2">
    <source>
        <dbReference type="ARBA" id="ARBA00022553"/>
    </source>
</evidence>
<keyword evidence="2" id="KW-0597">Phosphoprotein</keyword>
<dbReference type="OrthoDB" id="9805883at2"/>
<dbReference type="GO" id="GO:0031177">
    <property type="term" value="F:phosphopantetheine binding"/>
    <property type="evidence" value="ECO:0007669"/>
    <property type="project" value="InterPro"/>
</dbReference>
<dbReference type="RefSeq" id="WP_034847620.1">
    <property type="nucleotide sequence ID" value="NZ_JANX01000706.1"/>
</dbReference>
<sequence length="140" mass="14963">MIAGRTDAEAQAIVTQTMLAEIGRILRMPPADIDGDRPFAELGMDSLMGLELDAAMQGRYGIDLPFLSIGAGLTLNELSGRIVARLRGGATAPAPEETAPPTEAAQLLARHLETDLEEDTAVLVREAVRDRAKTTRRVLG</sequence>
<dbReference type="InterPro" id="IPR009081">
    <property type="entry name" value="PP-bd_ACP"/>
</dbReference>
<dbReference type="SMART" id="SM00823">
    <property type="entry name" value="PKS_PP"/>
    <property type="match status" value="1"/>
</dbReference>
<dbReference type="Proteomes" id="UP000029995">
    <property type="component" value="Unassembled WGS sequence"/>
</dbReference>
<evidence type="ECO:0000313" key="4">
    <source>
        <dbReference type="EMBL" id="KGM30760.1"/>
    </source>
</evidence>
<name>A0A0A0CY83_9PROT</name>
<evidence type="ECO:0000256" key="1">
    <source>
        <dbReference type="ARBA" id="ARBA00022450"/>
    </source>
</evidence>
<gene>
    <name evidence="4" type="ORF">P409_31150</name>
</gene>
<proteinExistence type="predicted"/>
<accession>A0A0A0CY83</accession>
<dbReference type="InterPro" id="IPR036736">
    <property type="entry name" value="ACP-like_sf"/>
</dbReference>
<dbReference type="Pfam" id="PF00550">
    <property type="entry name" value="PP-binding"/>
    <property type="match status" value="1"/>
</dbReference>
<feature type="domain" description="Carrier" evidence="3">
    <location>
        <begin position="9"/>
        <end position="86"/>
    </location>
</feature>
<dbReference type="AlphaFoldDB" id="A0A0A0CY83"/>
<dbReference type="SUPFAM" id="SSF47336">
    <property type="entry name" value="ACP-like"/>
    <property type="match status" value="1"/>
</dbReference>
<dbReference type="PROSITE" id="PS50075">
    <property type="entry name" value="CARRIER"/>
    <property type="match status" value="1"/>
</dbReference>
<dbReference type="InterPro" id="IPR020806">
    <property type="entry name" value="PKS_PP-bd"/>
</dbReference>
<organism evidence="4 5">
    <name type="scientific">Inquilinus limosus MP06</name>
    <dbReference type="NCBI Taxonomy" id="1398085"/>
    <lineage>
        <taxon>Bacteria</taxon>
        <taxon>Pseudomonadati</taxon>
        <taxon>Pseudomonadota</taxon>
        <taxon>Alphaproteobacteria</taxon>
        <taxon>Rhodospirillales</taxon>
        <taxon>Rhodospirillaceae</taxon>
        <taxon>Inquilinus</taxon>
    </lineage>
</organism>